<dbReference type="InterPro" id="IPR051207">
    <property type="entry name" value="ComplexI_NDUFA9_subunit"/>
</dbReference>
<dbReference type="PANTHER" id="PTHR12126">
    <property type="entry name" value="NADH-UBIQUINONE OXIDOREDUCTASE 39 KDA SUBUNIT-RELATED"/>
    <property type="match status" value="1"/>
</dbReference>
<name>A0A0H5RV37_9EUKA</name>
<reference evidence="2" key="1">
    <citation type="submission" date="2015-04" db="EMBL/GenBank/DDBJ databases">
        <title>The genome sequence of the plant pathogenic Rhizarian Plasmodiophora brassicae reveals insights in its biotrophic life cycle and the origin of chitin synthesis.</title>
        <authorList>
            <person name="Schwelm A."/>
            <person name="Fogelqvist J."/>
            <person name="Knaust A."/>
            <person name="Julke S."/>
            <person name="Lilja T."/>
            <person name="Dhandapani V."/>
            <person name="Bonilla-Rosso G."/>
            <person name="Karlsson M."/>
            <person name="Shevchenko A."/>
            <person name="Choi S.R."/>
            <person name="Kim H.G."/>
            <person name="Park J.Y."/>
            <person name="Lim Y.P."/>
            <person name="Ludwig-Muller J."/>
            <person name="Dixelius C."/>
        </authorList>
    </citation>
    <scope>NUCLEOTIDE SEQUENCE</scope>
    <source>
        <tissue evidence="2">Potato root galls</tissue>
    </source>
</reference>
<dbReference type="SUPFAM" id="SSF51735">
    <property type="entry name" value="NAD(P)-binding Rossmann-fold domains"/>
    <property type="match status" value="1"/>
</dbReference>
<feature type="non-terminal residue" evidence="2">
    <location>
        <position position="1"/>
    </location>
</feature>
<feature type="chain" id="PRO_5005223463" evidence="1">
    <location>
        <begin position="21"/>
        <end position="156"/>
    </location>
</feature>
<dbReference type="InterPro" id="IPR036291">
    <property type="entry name" value="NAD(P)-bd_dom_sf"/>
</dbReference>
<dbReference type="EMBL" id="HACM01012172">
    <property type="protein sequence ID" value="CRZ12614.1"/>
    <property type="molecule type" value="Transcribed_RNA"/>
</dbReference>
<keyword evidence="1" id="KW-0732">Signal</keyword>
<dbReference type="GO" id="GO:0044877">
    <property type="term" value="F:protein-containing complex binding"/>
    <property type="evidence" value="ECO:0007669"/>
    <property type="project" value="TreeGrafter"/>
</dbReference>
<evidence type="ECO:0000256" key="1">
    <source>
        <dbReference type="SAM" id="SignalP"/>
    </source>
</evidence>
<dbReference type="PANTHER" id="PTHR12126:SF11">
    <property type="entry name" value="NADH DEHYDROGENASE [UBIQUINONE] 1 ALPHA SUBCOMPLEX SUBUNIT 9, MITOCHONDRIAL"/>
    <property type="match status" value="1"/>
</dbReference>
<accession>A0A0H5RV37</accession>
<sequence length="156" mass="17423">FLNRCAQLLTLLPFVPMMDGGERYVQPVFVEDIADAIMSSLNRSDALGQVFELGGPEVLDMKTIYEMVANLTKKKNNAVETPRFVAMTLARMMEITPWEPLLTRDELRRISEDIIVHEGVNGFEKLGISPQSLHNKARLILGAFRGGGRSFAETTP</sequence>
<feature type="signal peptide" evidence="1">
    <location>
        <begin position="1"/>
        <end position="20"/>
    </location>
</feature>
<dbReference type="Gene3D" id="3.40.50.720">
    <property type="entry name" value="NAD(P)-binding Rossmann-like Domain"/>
    <property type="match status" value="1"/>
</dbReference>
<proteinExistence type="predicted"/>
<organism evidence="2">
    <name type="scientific">Spongospora subterranea</name>
    <dbReference type="NCBI Taxonomy" id="70186"/>
    <lineage>
        <taxon>Eukaryota</taxon>
        <taxon>Sar</taxon>
        <taxon>Rhizaria</taxon>
        <taxon>Endomyxa</taxon>
        <taxon>Phytomyxea</taxon>
        <taxon>Plasmodiophorida</taxon>
        <taxon>Plasmodiophoridae</taxon>
        <taxon>Spongospora</taxon>
    </lineage>
</organism>
<protein>
    <submittedName>
        <fullName evidence="2">Uncharacterized protein</fullName>
    </submittedName>
</protein>
<evidence type="ECO:0000313" key="2">
    <source>
        <dbReference type="EMBL" id="CRZ12614.1"/>
    </source>
</evidence>
<dbReference type="AlphaFoldDB" id="A0A0H5RV37"/>